<keyword evidence="4 5" id="KW-0472">Membrane</keyword>
<dbReference type="CDD" id="cd16914">
    <property type="entry name" value="EcfT"/>
    <property type="match status" value="1"/>
</dbReference>
<comment type="caution">
    <text evidence="6">The sequence shown here is derived from an EMBL/GenBank/DDBJ whole genome shotgun (WGS) entry which is preliminary data.</text>
</comment>
<dbReference type="Pfam" id="PF02361">
    <property type="entry name" value="CbiQ"/>
    <property type="match status" value="1"/>
</dbReference>
<reference evidence="6 7" key="1">
    <citation type="submission" date="2021-03" db="EMBL/GenBank/DDBJ databases">
        <title>Genomic Encyclopedia of Type Strains, Phase IV (KMG-IV): sequencing the most valuable type-strain genomes for metagenomic binning, comparative biology and taxonomic classification.</title>
        <authorList>
            <person name="Goeker M."/>
        </authorList>
    </citation>
    <scope>NUCLEOTIDE SEQUENCE [LARGE SCALE GENOMIC DNA]</scope>
    <source>
        <strain evidence="6 7">DSM 27512</strain>
    </source>
</reference>
<evidence type="ECO:0000256" key="2">
    <source>
        <dbReference type="ARBA" id="ARBA00022692"/>
    </source>
</evidence>
<evidence type="ECO:0000256" key="1">
    <source>
        <dbReference type="ARBA" id="ARBA00004141"/>
    </source>
</evidence>
<evidence type="ECO:0000313" key="7">
    <source>
        <dbReference type="Proteomes" id="UP001314903"/>
    </source>
</evidence>
<dbReference type="Proteomes" id="UP001314903">
    <property type="component" value="Unassembled WGS sequence"/>
</dbReference>
<evidence type="ECO:0000256" key="5">
    <source>
        <dbReference type="SAM" id="Phobius"/>
    </source>
</evidence>
<feature type="transmembrane region" description="Helical" evidence="5">
    <location>
        <begin position="226"/>
        <end position="242"/>
    </location>
</feature>
<protein>
    <submittedName>
        <fullName evidence="6">Energy-coupling factor transport system permease protein</fullName>
    </submittedName>
</protein>
<feature type="transmembrane region" description="Helical" evidence="5">
    <location>
        <begin position="91"/>
        <end position="116"/>
    </location>
</feature>
<keyword evidence="3 5" id="KW-1133">Transmembrane helix</keyword>
<dbReference type="EMBL" id="JAGGLI010000002">
    <property type="protein sequence ID" value="MBP2026580.1"/>
    <property type="molecule type" value="Genomic_DNA"/>
</dbReference>
<comment type="subcellular location">
    <subcellularLocation>
        <location evidence="1">Membrane</location>
        <topology evidence="1">Multi-pass membrane protein</topology>
    </subcellularLocation>
</comment>
<evidence type="ECO:0000256" key="4">
    <source>
        <dbReference type="ARBA" id="ARBA00023136"/>
    </source>
</evidence>
<accession>A0ABS4KGU9</accession>
<dbReference type="RefSeq" id="WP_209658769.1">
    <property type="nucleotide sequence ID" value="NZ_JAGGLI010000002.1"/>
</dbReference>
<organism evidence="6 7">
    <name type="scientific">Acetoanaerobium pronyense</name>
    <dbReference type="NCBI Taxonomy" id="1482736"/>
    <lineage>
        <taxon>Bacteria</taxon>
        <taxon>Bacillati</taxon>
        <taxon>Bacillota</taxon>
        <taxon>Clostridia</taxon>
        <taxon>Peptostreptococcales</taxon>
        <taxon>Filifactoraceae</taxon>
        <taxon>Acetoanaerobium</taxon>
    </lineage>
</organism>
<dbReference type="InterPro" id="IPR003339">
    <property type="entry name" value="ABC/ECF_trnsptr_transmembrane"/>
</dbReference>
<evidence type="ECO:0000256" key="3">
    <source>
        <dbReference type="ARBA" id="ARBA00022989"/>
    </source>
</evidence>
<evidence type="ECO:0000313" key="6">
    <source>
        <dbReference type="EMBL" id="MBP2026580.1"/>
    </source>
</evidence>
<keyword evidence="2 5" id="KW-0812">Transmembrane</keyword>
<dbReference type="PANTHER" id="PTHR33514">
    <property type="entry name" value="PROTEIN ABCI12, CHLOROPLASTIC"/>
    <property type="match status" value="1"/>
</dbReference>
<gene>
    <name evidence="6" type="ORF">J2Z35_000369</name>
</gene>
<name>A0ABS4KGU9_9FIRM</name>
<dbReference type="PANTHER" id="PTHR33514:SF13">
    <property type="entry name" value="PROTEIN ABCI12, CHLOROPLASTIC"/>
    <property type="match status" value="1"/>
</dbReference>
<sequence length="251" mass="28771">MKFNPKSALALLFALLFSMLYYQDPRAVIILNLFLIGFFFVFKEKEKFKEVLLFSLFSSLIIIIINPLVNQGGNTELFKITGIPIIGRIRVTLEAIIFGLVMSMKLFGMMMIFSIYGFLVDKDDSFSFFSRLAGKSALTVSMSIHVIHRLKKDVIRIKDVMELRGVKFNETSLRGKIKAYTPLLKVILISSLEGALIRAEALSSRGFSSSIKRTSYSEISINKRDYVLFFMSVIILINMFLFREMSSYNFY</sequence>
<keyword evidence="7" id="KW-1185">Reference proteome</keyword>
<proteinExistence type="predicted"/>
<feature type="transmembrane region" description="Helical" evidence="5">
    <location>
        <begin position="51"/>
        <end position="70"/>
    </location>
</feature>